<proteinExistence type="predicted"/>
<evidence type="ECO:0000313" key="3">
    <source>
        <dbReference type="Proteomes" id="UP000195273"/>
    </source>
</evidence>
<dbReference type="Proteomes" id="UP000195273">
    <property type="component" value="Chromosome"/>
</dbReference>
<name>A0A1Y0ED19_9RHOB</name>
<dbReference type="OrthoDB" id="3295600at2"/>
<sequence length="317" mass="34123">MIAPPHVMAFAICAAFLAGCGAMPASQVATPPPSADIAEPDQPVLRDPSPTSRALMVHYANLQTQMLTQNLLRSDGGGADTPFTDTMLARNFAQIALATEYADSSDFSVRQQGATTLRRWEQPIRMHVVFSDTVPLAQRDQDRSSVAAFAARLSRLTGVPIRQSDDNPNFHILFLDEDDRRNAASQIRDLVPEISSATLRGIVTLSRDQLCLVAAVFAPGQSSYAQAIVLIRAEHPSLIRAACIHEELAQGMGLANDSDAARPSIFNDSEEFALLTRHDELLLRILYDPRLAAGMPPATAAPIAAEIARELTAAGAS</sequence>
<dbReference type="AlphaFoldDB" id="A0A1Y0ED19"/>
<gene>
    <name evidence="2" type="ORF">LOKVESSMR4R_02170</name>
</gene>
<feature type="chain" id="PRO_5012485591" evidence="1">
    <location>
        <begin position="30"/>
        <end position="317"/>
    </location>
</feature>
<dbReference type="RefSeq" id="WP_087208285.1">
    <property type="nucleotide sequence ID" value="NZ_CP021431.1"/>
</dbReference>
<dbReference type="InterPro" id="IPR021323">
    <property type="entry name" value="DUF2927"/>
</dbReference>
<protein>
    <submittedName>
        <fullName evidence="2">Lipoprotein</fullName>
    </submittedName>
</protein>
<dbReference type="STRING" id="1122181.GCA_000382265_02123"/>
<dbReference type="EMBL" id="CP021431">
    <property type="protein sequence ID" value="ARU01477.1"/>
    <property type="molecule type" value="Genomic_DNA"/>
</dbReference>
<keyword evidence="1" id="KW-0732">Signal</keyword>
<evidence type="ECO:0000256" key="1">
    <source>
        <dbReference type="SAM" id="SignalP"/>
    </source>
</evidence>
<keyword evidence="2" id="KW-0449">Lipoprotein</keyword>
<accession>A0A1Y0ED19</accession>
<keyword evidence="3" id="KW-1185">Reference proteome</keyword>
<dbReference type="Pfam" id="PF11150">
    <property type="entry name" value="DUF2927"/>
    <property type="match status" value="1"/>
</dbReference>
<feature type="signal peptide" evidence="1">
    <location>
        <begin position="1"/>
        <end position="29"/>
    </location>
</feature>
<organism evidence="2 3">
    <name type="scientific">Yoonia vestfoldensis</name>
    <dbReference type="NCBI Taxonomy" id="245188"/>
    <lineage>
        <taxon>Bacteria</taxon>
        <taxon>Pseudomonadati</taxon>
        <taxon>Pseudomonadota</taxon>
        <taxon>Alphaproteobacteria</taxon>
        <taxon>Rhodobacterales</taxon>
        <taxon>Paracoccaceae</taxon>
        <taxon>Yoonia</taxon>
    </lineage>
</organism>
<dbReference type="KEGG" id="lvs:LOKVESSMR4R_02170"/>
<evidence type="ECO:0000313" key="2">
    <source>
        <dbReference type="EMBL" id="ARU01477.1"/>
    </source>
</evidence>
<reference evidence="2 3" key="1">
    <citation type="submission" date="2017-05" db="EMBL/GenBank/DDBJ databases">
        <title>Genome Sequence of Loktanella vestfoldensis Strain SMR4r Isolated from a Culture of the Diatom Skeletonema marinoi.</title>
        <authorList>
            <person name="Topel M."/>
            <person name="Pinder M.I.M."/>
            <person name="Johansson O.N."/>
            <person name="Kourtchenko O."/>
            <person name="Godhe A."/>
            <person name="Clarke A.K."/>
        </authorList>
    </citation>
    <scope>NUCLEOTIDE SEQUENCE [LARGE SCALE GENOMIC DNA]</scope>
    <source>
        <strain evidence="2 3">SMR4r</strain>
    </source>
</reference>